<dbReference type="InterPro" id="IPR001867">
    <property type="entry name" value="OmpR/PhoB-type_DNA-bd"/>
</dbReference>
<evidence type="ECO:0000256" key="1">
    <source>
        <dbReference type="ARBA" id="ARBA00004496"/>
    </source>
</evidence>
<dbReference type="InterPro" id="IPR039420">
    <property type="entry name" value="WalR-like"/>
</dbReference>
<feature type="modified residue" description="4-aspartylphosphate" evidence="8">
    <location>
        <position position="52"/>
    </location>
</feature>
<evidence type="ECO:0000256" key="9">
    <source>
        <dbReference type="PROSITE-ProRule" id="PRU01091"/>
    </source>
</evidence>
<evidence type="ECO:0000256" key="5">
    <source>
        <dbReference type="ARBA" id="ARBA00023015"/>
    </source>
</evidence>
<protein>
    <submittedName>
        <fullName evidence="12">Transcriptional regulatory protein BasR</fullName>
    </submittedName>
</protein>
<keyword evidence="13" id="KW-1185">Reference proteome</keyword>
<evidence type="ECO:0000313" key="13">
    <source>
        <dbReference type="Proteomes" id="UP000254123"/>
    </source>
</evidence>
<dbReference type="CDD" id="cd00383">
    <property type="entry name" value="trans_reg_C"/>
    <property type="match status" value="1"/>
</dbReference>
<dbReference type="AlphaFoldDB" id="A0A379LJ35"/>
<evidence type="ECO:0000256" key="6">
    <source>
        <dbReference type="ARBA" id="ARBA00023125"/>
    </source>
</evidence>
<sequence>MARVLLIEDDSTIAEGLILGLKNHGMMVDWFSDAKLGELALQESIFDAVLLDLTLPNGDGMSVLKSWRDKKLDTPVLIITARDAIANRVAGLNAGADDYLVKPFALDEVIARLQALMRRSQGRIYPEISFGELVYYPHSQQVTYQGQSIDLTTKEVAILEQMMTQPQKIHNRASLEDKLYGWQQDIESNAIEVHIHHLRKKLGNDFILTKRGIGYYLNPNYQHGPAQ</sequence>
<dbReference type="RefSeq" id="WP_028858800.1">
    <property type="nucleotide sequence ID" value="NZ_CAJHAQ010000001.1"/>
</dbReference>
<dbReference type="SMART" id="SM00448">
    <property type="entry name" value="REC"/>
    <property type="match status" value="1"/>
</dbReference>
<evidence type="ECO:0000313" key="12">
    <source>
        <dbReference type="EMBL" id="SUD90553.1"/>
    </source>
</evidence>
<dbReference type="PROSITE" id="PS51755">
    <property type="entry name" value="OMPR_PHOB"/>
    <property type="match status" value="1"/>
</dbReference>
<dbReference type="PANTHER" id="PTHR48111">
    <property type="entry name" value="REGULATOR OF RPOS"/>
    <property type="match status" value="1"/>
</dbReference>
<evidence type="ECO:0000256" key="3">
    <source>
        <dbReference type="ARBA" id="ARBA00022553"/>
    </source>
</evidence>
<dbReference type="Gene3D" id="6.10.250.690">
    <property type="match status" value="1"/>
</dbReference>
<dbReference type="Gene3D" id="1.10.10.10">
    <property type="entry name" value="Winged helix-like DNA-binding domain superfamily/Winged helix DNA-binding domain"/>
    <property type="match status" value="1"/>
</dbReference>
<keyword evidence="4" id="KW-0902">Two-component regulatory system</keyword>
<dbReference type="GO" id="GO:0006355">
    <property type="term" value="P:regulation of DNA-templated transcription"/>
    <property type="evidence" value="ECO:0007669"/>
    <property type="project" value="InterPro"/>
</dbReference>
<dbReference type="Pfam" id="PF00486">
    <property type="entry name" value="Trans_reg_C"/>
    <property type="match status" value="1"/>
</dbReference>
<accession>A0A379LJ35</accession>
<feature type="domain" description="Response regulatory" evidence="10">
    <location>
        <begin position="3"/>
        <end position="117"/>
    </location>
</feature>
<feature type="DNA-binding region" description="OmpR/PhoB-type" evidence="9">
    <location>
        <begin position="125"/>
        <end position="219"/>
    </location>
</feature>
<keyword evidence="7" id="KW-0804">Transcription</keyword>
<dbReference type="InterPro" id="IPR016032">
    <property type="entry name" value="Sig_transdc_resp-reg_C-effctor"/>
</dbReference>
<dbReference type="Proteomes" id="UP000254123">
    <property type="component" value="Unassembled WGS sequence"/>
</dbReference>
<keyword evidence="2" id="KW-0963">Cytoplasm</keyword>
<dbReference type="InterPro" id="IPR011006">
    <property type="entry name" value="CheY-like_superfamily"/>
</dbReference>
<organism evidence="12 13">
    <name type="scientific">Psychrobacter phenylpyruvicus</name>
    <dbReference type="NCBI Taxonomy" id="29432"/>
    <lineage>
        <taxon>Bacteria</taxon>
        <taxon>Pseudomonadati</taxon>
        <taxon>Pseudomonadota</taxon>
        <taxon>Gammaproteobacteria</taxon>
        <taxon>Moraxellales</taxon>
        <taxon>Moraxellaceae</taxon>
        <taxon>Psychrobacter</taxon>
    </lineage>
</organism>
<dbReference type="EMBL" id="UGVC01000001">
    <property type="protein sequence ID" value="SUD90553.1"/>
    <property type="molecule type" value="Genomic_DNA"/>
</dbReference>
<dbReference type="InterPro" id="IPR001789">
    <property type="entry name" value="Sig_transdc_resp-reg_receiver"/>
</dbReference>
<dbReference type="PROSITE" id="PS50110">
    <property type="entry name" value="RESPONSE_REGULATORY"/>
    <property type="match status" value="1"/>
</dbReference>
<dbReference type="InterPro" id="IPR036388">
    <property type="entry name" value="WH-like_DNA-bd_sf"/>
</dbReference>
<dbReference type="GO" id="GO:0000156">
    <property type="term" value="F:phosphorelay response regulator activity"/>
    <property type="evidence" value="ECO:0007669"/>
    <property type="project" value="TreeGrafter"/>
</dbReference>
<dbReference type="SUPFAM" id="SSF52172">
    <property type="entry name" value="CheY-like"/>
    <property type="match status" value="1"/>
</dbReference>
<dbReference type="Gene3D" id="3.40.50.2300">
    <property type="match status" value="1"/>
</dbReference>
<evidence type="ECO:0000259" key="10">
    <source>
        <dbReference type="PROSITE" id="PS50110"/>
    </source>
</evidence>
<evidence type="ECO:0000256" key="2">
    <source>
        <dbReference type="ARBA" id="ARBA00022490"/>
    </source>
</evidence>
<dbReference type="SUPFAM" id="SSF46894">
    <property type="entry name" value="C-terminal effector domain of the bipartite response regulators"/>
    <property type="match status" value="1"/>
</dbReference>
<dbReference type="GO" id="GO:0032993">
    <property type="term" value="C:protein-DNA complex"/>
    <property type="evidence" value="ECO:0007669"/>
    <property type="project" value="TreeGrafter"/>
</dbReference>
<proteinExistence type="predicted"/>
<dbReference type="PANTHER" id="PTHR48111:SF35">
    <property type="entry name" value="TRANSCRIPTIONAL REGULATORY PROTEIN QSEB"/>
    <property type="match status" value="1"/>
</dbReference>
<feature type="domain" description="OmpR/PhoB-type" evidence="11">
    <location>
        <begin position="125"/>
        <end position="219"/>
    </location>
</feature>
<dbReference type="GO" id="GO:0005829">
    <property type="term" value="C:cytosol"/>
    <property type="evidence" value="ECO:0007669"/>
    <property type="project" value="TreeGrafter"/>
</dbReference>
<keyword evidence="5" id="KW-0805">Transcription regulation</keyword>
<comment type="subcellular location">
    <subcellularLocation>
        <location evidence="1">Cytoplasm</location>
    </subcellularLocation>
</comment>
<dbReference type="CDD" id="cd17624">
    <property type="entry name" value="REC_OmpR_PmrA-like"/>
    <property type="match status" value="1"/>
</dbReference>
<evidence type="ECO:0000256" key="8">
    <source>
        <dbReference type="PROSITE-ProRule" id="PRU00169"/>
    </source>
</evidence>
<dbReference type="GO" id="GO:0000976">
    <property type="term" value="F:transcription cis-regulatory region binding"/>
    <property type="evidence" value="ECO:0007669"/>
    <property type="project" value="TreeGrafter"/>
</dbReference>
<gene>
    <name evidence="12" type="primary">basR</name>
    <name evidence="12" type="ORF">NCTC10526_00886</name>
</gene>
<keyword evidence="3 8" id="KW-0597">Phosphoprotein</keyword>
<evidence type="ECO:0000256" key="4">
    <source>
        <dbReference type="ARBA" id="ARBA00023012"/>
    </source>
</evidence>
<keyword evidence="6 9" id="KW-0238">DNA-binding</keyword>
<name>A0A379LJ35_9GAMM</name>
<dbReference type="SMART" id="SM00862">
    <property type="entry name" value="Trans_reg_C"/>
    <property type="match status" value="1"/>
</dbReference>
<evidence type="ECO:0000256" key="7">
    <source>
        <dbReference type="ARBA" id="ARBA00023163"/>
    </source>
</evidence>
<dbReference type="Pfam" id="PF00072">
    <property type="entry name" value="Response_reg"/>
    <property type="match status" value="1"/>
</dbReference>
<evidence type="ECO:0000259" key="11">
    <source>
        <dbReference type="PROSITE" id="PS51755"/>
    </source>
</evidence>
<reference evidence="12 13" key="1">
    <citation type="submission" date="2018-06" db="EMBL/GenBank/DDBJ databases">
        <authorList>
            <consortium name="Pathogen Informatics"/>
            <person name="Doyle S."/>
        </authorList>
    </citation>
    <scope>NUCLEOTIDE SEQUENCE [LARGE SCALE GENOMIC DNA]</scope>
    <source>
        <strain evidence="12 13">NCTC10526</strain>
    </source>
</reference>
<dbReference type="STRING" id="1123034.GCA_000685805_01249"/>